<dbReference type="Proteomes" id="UP000319894">
    <property type="component" value="Unassembled WGS sequence"/>
</dbReference>
<keyword evidence="1" id="KW-0812">Transmembrane</keyword>
<feature type="transmembrane region" description="Helical" evidence="1">
    <location>
        <begin position="48"/>
        <end position="65"/>
    </location>
</feature>
<sequence length="192" mass="20817">MGKLEQPIVRWTIACSFLAVELLLFVVIPDPGEGDLGSRYVVTPATQAMWTVLSLVLFFVLLSALKDLGERDRPLAYAAEQIETTQQRRATYIHKTARLIRIETTGSLASWIATGFLLLLAVGVATESVSGQPVRLICTASIYALLAAFAAPPARGYFTRKLRVTIPRPIVVIILVVGVFLNQAAVAPPLAT</sequence>
<keyword evidence="1" id="KW-1133">Transmembrane helix</keyword>
<organism evidence="2 3">
    <name type="scientific">Haloglomus irregulare</name>
    <dbReference type="NCBI Taxonomy" id="2234134"/>
    <lineage>
        <taxon>Archaea</taxon>
        <taxon>Methanobacteriati</taxon>
        <taxon>Methanobacteriota</taxon>
        <taxon>Stenosarchaea group</taxon>
        <taxon>Halobacteria</taxon>
        <taxon>Halobacteriales</taxon>
        <taxon>Natronomonadaceae</taxon>
        <taxon>Haloglomus</taxon>
    </lineage>
</organism>
<dbReference type="EMBL" id="QMDX01000042">
    <property type="protein sequence ID" value="TSD08552.1"/>
    <property type="molecule type" value="Genomic_DNA"/>
</dbReference>
<accession>A0A554MTU6</accession>
<dbReference type="AlphaFoldDB" id="A0A554MTU6"/>
<feature type="transmembrane region" description="Helical" evidence="1">
    <location>
        <begin position="170"/>
        <end position="191"/>
    </location>
</feature>
<dbReference type="OrthoDB" id="346278at2157"/>
<protein>
    <submittedName>
        <fullName evidence="2">Uncharacterized protein</fullName>
    </submittedName>
</protein>
<name>A0A554MTU6_9EURY</name>
<feature type="transmembrane region" description="Helical" evidence="1">
    <location>
        <begin position="7"/>
        <end position="28"/>
    </location>
</feature>
<comment type="caution">
    <text evidence="2">The sequence shown here is derived from an EMBL/GenBank/DDBJ whole genome shotgun (WGS) entry which is preliminary data.</text>
</comment>
<feature type="transmembrane region" description="Helical" evidence="1">
    <location>
        <begin position="132"/>
        <end position="150"/>
    </location>
</feature>
<reference evidence="2 3" key="1">
    <citation type="submission" date="2018-06" db="EMBL/GenBank/DDBJ databases">
        <title>Natronomonas sp. F16-60 a new haloarchaeon isolated from a solar saltern of Isla Cristina, Huelva, Spain.</title>
        <authorList>
            <person name="Duran-Viseras A."/>
            <person name="Sanchez-Porro C."/>
            <person name="Ventosa A."/>
        </authorList>
    </citation>
    <scope>NUCLEOTIDE SEQUENCE [LARGE SCALE GENOMIC DNA]</scope>
    <source>
        <strain evidence="2 3">F16-60</strain>
    </source>
</reference>
<keyword evidence="3" id="KW-1185">Reference proteome</keyword>
<proteinExistence type="predicted"/>
<keyword evidence="1" id="KW-0472">Membrane</keyword>
<evidence type="ECO:0000256" key="1">
    <source>
        <dbReference type="SAM" id="Phobius"/>
    </source>
</evidence>
<evidence type="ECO:0000313" key="2">
    <source>
        <dbReference type="EMBL" id="TSD08552.1"/>
    </source>
</evidence>
<feature type="transmembrane region" description="Helical" evidence="1">
    <location>
        <begin position="108"/>
        <end position="126"/>
    </location>
</feature>
<dbReference type="InParanoid" id="A0A554MTU6"/>
<dbReference type="RefSeq" id="WP_144263732.1">
    <property type="nucleotide sequence ID" value="NZ_QMDX01000042.1"/>
</dbReference>
<gene>
    <name evidence="2" type="ORF">DP107_19375</name>
</gene>
<evidence type="ECO:0000313" key="3">
    <source>
        <dbReference type="Proteomes" id="UP000319894"/>
    </source>
</evidence>